<keyword evidence="4" id="KW-1185">Reference proteome</keyword>
<keyword evidence="2" id="KW-0812">Transmembrane</keyword>
<feature type="region of interest" description="Disordered" evidence="1">
    <location>
        <begin position="201"/>
        <end position="471"/>
    </location>
</feature>
<keyword evidence="2" id="KW-1133">Transmembrane helix</keyword>
<evidence type="ECO:0000256" key="2">
    <source>
        <dbReference type="SAM" id="Phobius"/>
    </source>
</evidence>
<proteinExistence type="predicted"/>
<dbReference type="STRING" id="177199.A0A420YHZ4"/>
<evidence type="ECO:0000313" key="3">
    <source>
        <dbReference type="EMBL" id="RKU47386.1"/>
    </source>
</evidence>
<dbReference type="EMBL" id="QVQW01000009">
    <property type="protein sequence ID" value="RKU47386.1"/>
    <property type="molecule type" value="Genomic_DNA"/>
</dbReference>
<feature type="compositionally biased region" description="Low complexity" evidence="1">
    <location>
        <begin position="329"/>
        <end position="338"/>
    </location>
</feature>
<feature type="compositionally biased region" description="Low complexity" evidence="1">
    <location>
        <begin position="502"/>
        <end position="515"/>
    </location>
</feature>
<name>A0A420YHZ4_9PEZI</name>
<accession>A0A420YHZ4</accession>
<gene>
    <name evidence="3" type="ORF">DL546_007111</name>
</gene>
<keyword evidence="2" id="KW-0472">Membrane</keyword>
<feature type="compositionally biased region" description="Basic and acidic residues" evidence="1">
    <location>
        <begin position="314"/>
        <end position="325"/>
    </location>
</feature>
<feature type="region of interest" description="Disordered" evidence="1">
    <location>
        <begin position="107"/>
        <end position="135"/>
    </location>
</feature>
<protein>
    <submittedName>
        <fullName evidence="3">Uncharacterized protein</fullName>
    </submittedName>
</protein>
<feature type="transmembrane region" description="Helical" evidence="2">
    <location>
        <begin position="75"/>
        <end position="97"/>
    </location>
</feature>
<feature type="region of interest" description="Disordered" evidence="1">
    <location>
        <begin position="502"/>
        <end position="703"/>
    </location>
</feature>
<dbReference type="PANTHER" id="PTHR42088:SF1">
    <property type="entry name" value="YALI0F10131P"/>
    <property type="match status" value="1"/>
</dbReference>
<comment type="caution">
    <text evidence="3">The sequence shown here is derived from an EMBL/GenBank/DDBJ whole genome shotgun (WGS) entry which is preliminary data.</text>
</comment>
<dbReference type="PANTHER" id="PTHR42088">
    <property type="entry name" value="YALI0F10131P"/>
    <property type="match status" value="1"/>
</dbReference>
<feature type="region of interest" description="Disordered" evidence="1">
    <location>
        <begin position="48"/>
        <end position="71"/>
    </location>
</feature>
<feature type="compositionally biased region" description="Gly residues" evidence="1">
    <location>
        <begin position="584"/>
        <end position="604"/>
    </location>
</feature>
<evidence type="ECO:0000313" key="4">
    <source>
        <dbReference type="Proteomes" id="UP000275385"/>
    </source>
</evidence>
<feature type="compositionally biased region" description="Pro residues" evidence="1">
    <location>
        <begin position="365"/>
        <end position="380"/>
    </location>
</feature>
<reference evidence="3 4" key="1">
    <citation type="submission" date="2018-08" db="EMBL/GenBank/DDBJ databases">
        <title>Draft genome of the lignicolous fungus Coniochaeta pulveracea.</title>
        <authorList>
            <person name="Borstlap C.J."/>
            <person name="De Witt R.N."/>
            <person name="Botha A."/>
            <person name="Volschenk H."/>
        </authorList>
    </citation>
    <scope>NUCLEOTIDE SEQUENCE [LARGE SCALE GENOMIC DNA]</scope>
    <source>
        <strain evidence="3 4">CAB683</strain>
    </source>
</reference>
<feature type="compositionally biased region" description="Polar residues" evidence="1">
    <location>
        <begin position="620"/>
        <end position="637"/>
    </location>
</feature>
<dbReference type="AlphaFoldDB" id="A0A420YHZ4"/>
<dbReference type="Proteomes" id="UP000275385">
    <property type="component" value="Unassembled WGS sequence"/>
</dbReference>
<sequence length="805" mass="87332">MDGAMDGGLHYALGPRIPVMVDRDVNKATTPTLGSRIPSRIWSRSAAATTSDSKCAPGSNTNPQLCEKPASSSGMAIPIALGIALPLAAIIITLLVLHRRHNQKLRKEDATDPHKELDFGLDDTPATGKGGKRRSMMMLGGGKEKDHGARFKQMSMDLNLSSPYLLPPGMHGSRESIQSLAKSIDPHHDPYRPVAQLAADNASLRSPSRGPPESLYGVSSHEKDIGRSRSPIGAVSRQNSLPKPPVPTAEQTRMGAQPVLPELSIPAPAKDPFRSPSEMSRQSIDSAHFPDEKDFVAMPAAPEISEPAPATQRNMDRPMPEKQPVRSDSGSSSGVVHHGYNEERHRSQQAVIHERGPSVTNNGPISPPPQQALPVSPQPQRPAEHAATAPVLEEPQEYYDYDNYAQMPEVDHEQRGRGRSTYRDTVTSVYDEEPHPAQGGLGVPQQDGRRLSVGFRPLPPDELIDNEDPETRANRIRSFYKEYFDDSGPKPDVPEVPQQYFAAQQQQRSQQQANQGLGSVNYYEDYNQNYSGHGAEEPYYDPDTNSFVMPYAQPVARRAMTPPPSGSRFNGPRGPPGPPRGMHGSMGGGMGMPGPRGPGYGPRPGSGASSRYGPPRPGSAMSQGTWGNRPRGSTLSALSGARNGPPKKQLPPPADLNTLPTPSKLKDDSFAIFNAADFAPPESFKDRARGRSQSPMGERRPYQVTVPAHSPLVNAFEELPSIPSPHLLSKEGTFTNLEFAAPRKFVDSDTRSDAGSIRSNRSGISAIQQQALRSGAGRVSRLPGDTIFNQAEMAQKLKPQWTMRP</sequence>
<evidence type="ECO:0000256" key="1">
    <source>
        <dbReference type="SAM" id="MobiDB-lite"/>
    </source>
</evidence>
<feature type="compositionally biased region" description="Basic and acidic residues" evidence="1">
    <location>
        <begin position="107"/>
        <end position="118"/>
    </location>
</feature>
<feature type="compositionally biased region" description="Low complexity" evidence="1">
    <location>
        <begin position="297"/>
        <end position="310"/>
    </location>
</feature>
<dbReference type="OrthoDB" id="5417135at2759"/>
<organism evidence="3 4">
    <name type="scientific">Coniochaeta pulveracea</name>
    <dbReference type="NCBI Taxonomy" id="177199"/>
    <lineage>
        <taxon>Eukaryota</taxon>
        <taxon>Fungi</taxon>
        <taxon>Dikarya</taxon>
        <taxon>Ascomycota</taxon>
        <taxon>Pezizomycotina</taxon>
        <taxon>Sordariomycetes</taxon>
        <taxon>Sordariomycetidae</taxon>
        <taxon>Coniochaetales</taxon>
        <taxon>Coniochaetaceae</taxon>
        <taxon>Coniochaeta</taxon>
    </lineage>
</organism>
<feature type="compositionally biased region" description="Basic and acidic residues" evidence="1">
    <location>
        <begin position="339"/>
        <end position="356"/>
    </location>
</feature>